<dbReference type="GO" id="GO:1902201">
    <property type="term" value="P:negative regulation of bacterial-type flagellum-dependent cell motility"/>
    <property type="evidence" value="ECO:0007669"/>
    <property type="project" value="TreeGrafter"/>
</dbReference>
<dbReference type="AlphaFoldDB" id="A0A7V9W373"/>
<feature type="transmembrane region" description="Helical" evidence="4">
    <location>
        <begin position="179"/>
        <end position="199"/>
    </location>
</feature>
<dbReference type="GO" id="GO:0043709">
    <property type="term" value="P:cell adhesion involved in single-species biofilm formation"/>
    <property type="evidence" value="ECO:0007669"/>
    <property type="project" value="TreeGrafter"/>
</dbReference>
<comment type="catalytic activity">
    <reaction evidence="3">
        <text>2 GTP = 3',3'-c-di-GMP + 2 diphosphate</text>
        <dbReference type="Rhea" id="RHEA:24898"/>
        <dbReference type="ChEBI" id="CHEBI:33019"/>
        <dbReference type="ChEBI" id="CHEBI:37565"/>
        <dbReference type="ChEBI" id="CHEBI:58805"/>
        <dbReference type="EC" id="2.7.7.65"/>
    </reaction>
</comment>
<evidence type="ECO:0000313" key="9">
    <source>
        <dbReference type="Proteomes" id="UP000814353"/>
    </source>
</evidence>
<dbReference type="FunFam" id="3.30.70.270:FF:000001">
    <property type="entry name" value="Diguanylate cyclase domain protein"/>
    <property type="match status" value="1"/>
</dbReference>
<dbReference type="SUPFAM" id="SSF55073">
    <property type="entry name" value="Nucleotide cyclase"/>
    <property type="match status" value="1"/>
</dbReference>
<evidence type="ECO:0000313" key="6">
    <source>
        <dbReference type="EMBL" id="MBA2780232.1"/>
    </source>
</evidence>
<protein>
    <recommendedName>
        <fullName evidence="2">diguanylate cyclase</fullName>
        <ecNumber evidence="2">2.7.7.65</ecNumber>
    </recommendedName>
</protein>
<dbReference type="Proteomes" id="UP000814353">
    <property type="component" value="Unassembled WGS sequence"/>
</dbReference>
<reference evidence="7 9" key="1">
    <citation type="submission" date="2020-05" db="EMBL/GenBank/DDBJ databases">
        <title>Comparative genomic analysis of denitrifying bacteria from Halomonas genus.</title>
        <authorList>
            <person name="Wang L."/>
            <person name="Shao Z."/>
        </authorList>
    </citation>
    <scope>NUCLEOTIDE SEQUENCE [LARGE SCALE GENOMIC DNA]</scope>
    <source>
        <strain evidence="7 9">DSM 17331</strain>
    </source>
</reference>
<dbReference type="GO" id="GO:0052621">
    <property type="term" value="F:diguanylate cyclase activity"/>
    <property type="evidence" value="ECO:0007669"/>
    <property type="project" value="UniProtKB-EC"/>
</dbReference>
<dbReference type="Gene3D" id="3.30.70.270">
    <property type="match status" value="1"/>
</dbReference>
<evidence type="ECO:0000256" key="4">
    <source>
        <dbReference type="SAM" id="Phobius"/>
    </source>
</evidence>
<organism evidence="6 8">
    <name type="scientific">Billgrantia kenyensis</name>
    <dbReference type="NCBI Taxonomy" id="321266"/>
    <lineage>
        <taxon>Bacteria</taxon>
        <taxon>Pseudomonadati</taxon>
        <taxon>Pseudomonadota</taxon>
        <taxon>Gammaproteobacteria</taxon>
        <taxon>Oceanospirillales</taxon>
        <taxon>Halomonadaceae</taxon>
        <taxon>Billgrantia</taxon>
    </lineage>
</organism>
<evidence type="ECO:0000313" key="8">
    <source>
        <dbReference type="Proteomes" id="UP000518091"/>
    </source>
</evidence>
<keyword evidence="4" id="KW-1133">Transmembrane helix</keyword>
<dbReference type="InterPro" id="IPR029787">
    <property type="entry name" value="Nucleotide_cyclase"/>
</dbReference>
<keyword evidence="4" id="KW-0812">Transmembrane</keyword>
<dbReference type="EMBL" id="JABFUB010000017">
    <property type="protein sequence ID" value="MCG6663112.1"/>
    <property type="molecule type" value="Genomic_DNA"/>
</dbReference>
<dbReference type="PANTHER" id="PTHR45138:SF9">
    <property type="entry name" value="DIGUANYLATE CYCLASE DGCM-RELATED"/>
    <property type="match status" value="1"/>
</dbReference>
<keyword evidence="9" id="KW-1185">Reference proteome</keyword>
<dbReference type="InterPro" id="IPR050469">
    <property type="entry name" value="Diguanylate_Cyclase"/>
</dbReference>
<feature type="domain" description="GGDEF" evidence="5">
    <location>
        <begin position="242"/>
        <end position="375"/>
    </location>
</feature>
<dbReference type="CDD" id="cd01949">
    <property type="entry name" value="GGDEF"/>
    <property type="match status" value="1"/>
</dbReference>
<dbReference type="PANTHER" id="PTHR45138">
    <property type="entry name" value="REGULATORY COMPONENTS OF SENSORY TRANSDUCTION SYSTEM"/>
    <property type="match status" value="1"/>
</dbReference>
<dbReference type="Proteomes" id="UP000518091">
    <property type="component" value="Unassembled WGS sequence"/>
</dbReference>
<dbReference type="InterPro" id="IPR043128">
    <property type="entry name" value="Rev_trsase/Diguanyl_cyclase"/>
</dbReference>
<proteinExistence type="predicted"/>
<feature type="transmembrane region" description="Helical" evidence="4">
    <location>
        <begin position="12"/>
        <end position="33"/>
    </location>
</feature>
<comment type="cofactor">
    <cofactor evidence="1">
        <name>Mg(2+)</name>
        <dbReference type="ChEBI" id="CHEBI:18420"/>
    </cofactor>
</comment>
<reference evidence="6 8" key="2">
    <citation type="submission" date="2020-07" db="EMBL/GenBank/DDBJ databases">
        <title>Identification of Halomonas strains.</title>
        <authorList>
            <person name="Xiao Z."/>
            <person name="Shen J."/>
        </authorList>
    </citation>
    <scope>NUCLEOTIDE SEQUENCE [LARGE SCALE GENOMIC DNA]</scope>
    <source>
        <strain evidence="6 8">DSM 17331</strain>
    </source>
</reference>
<evidence type="ECO:0000256" key="2">
    <source>
        <dbReference type="ARBA" id="ARBA00012528"/>
    </source>
</evidence>
<evidence type="ECO:0000256" key="1">
    <source>
        <dbReference type="ARBA" id="ARBA00001946"/>
    </source>
</evidence>
<evidence type="ECO:0000313" key="7">
    <source>
        <dbReference type="EMBL" id="MCG6663112.1"/>
    </source>
</evidence>
<comment type="caution">
    <text evidence="6">The sequence shown here is derived from an EMBL/GenBank/DDBJ whole genome shotgun (WGS) entry which is preliminary data.</text>
</comment>
<dbReference type="PROSITE" id="PS50887">
    <property type="entry name" value="GGDEF"/>
    <property type="match status" value="1"/>
</dbReference>
<sequence length="375" mass="41268">MTSSDRIALGHWLTAAFTLLTGICALAIGLYMVNARQHVGANYTALVADVVRAQQHPNLLRTILNDLQEHPQQLNEQRLDNLMWRIPQHIAGVSHGLTASQLDPADYAPLLETLQQVEARLPEMERQIEAVAAGADPGALISLGYAVEDDLAWAYSELNDLIHGAAAEQRILMERLARIIGLLVLLVLLVVGGLMLALMRLHRQREQVARLSLADELTGLGNRRYLLNAAEQLHELSRRDETSLSLALIDLDHFKVLNDTWGHPAGDKVLEVFANTLLEATRQADVVTRIGGEEFCVLMPNTDAEGAYQLAERIRLRIGRLPKEKLGVATRLTVSLGIATGQGPDTDFDSLYSRADSALYQAKSSGRDRTCISMP</sequence>
<accession>A0A7V9W373</accession>
<dbReference type="RefSeq" id="WP_181515701.1">
    <property type="nucleotide sequence ID" value="NZ_JABFUB010000017.1"/>
</dbReference>
<evidence type="ECO:0000259" key="5">
    <source>
        <dbReference type="PROSITE" id="PS50887"/>
    </source>
</evidence>
<dbReference type="GO" id="GO:0005886">
    <property type="term" value="C:plasma membrane"/>
    <property type="evidence" value="ECO:0007669"/>
    <property type="project" value="TreeGrafter"/>
</dbReference>
<dbReference type="NCBIfam" id="TIGR00254">
    <property type="entry name" value="GGDEF"/>
    <property type="match status" value="1"/>
</dbReference>
<keyword evidence="4" id="KW-0472">Membrane</keyword>
<dbReference type="EMBL" id="JACEFT010000021">
    <property type="protein sequence ID" value="MBA2780232.1"/>
    <property type="molecule type" value="Genomic_DNA"/>
</dbReference>
<gene>
    <name evidence="6" type="ORF">H1D44_15175</name>
    <name evidence="7" type="ORF">HOP48_16375</name>
</gene>
<name>A0A7V9W373_9GAMM</name>
<dbReference type="EC" id="2.7.7.65" evidence="2"/>
<evidence type="ECO:0000256" key="3">
    <source>
        <dbReference type="ARBA" id="ARBA00034247"/>
    </source>
</evidence>
<dbReference type="InterPro" id="IPR000160">
    <property type="entry name" value="GGDEF_dom"/>
</dbReference>
<dbReference type="Pfam" id="PF00990">
    <property type="entry name" value="GGDEF"/>
    <property type="match status" value="1"/>
</dbReference>
<dbReference type="SMART" id="SM00267">
    <property type="entry name" value="GGDEF"/>
    <property type="match status" value="1"/>
</dbReference>